<sequence>MTGLTGPTGPTGPTGLTGLTGPTGPTGLTGPTGPTGLTGVTGPNNTANNAFIVNFTTTGLLAQGTGLPLDTNIILTSGITHTPGSSEINLETGVYWVEYNTISQAPTSNFVSTRAILNGTTITGATVVSQQVASGTFQSLSAGFIIVASDPINILELGADSQGGNIYNSQFATISNASVRIVRLN</sequence>
<reference evidence="2 3" key="1">
    <citation type="submission" date="2016-10" db="EMBL/GenBank/DDBJ databases">
        <title>Comparative genomics of Bacillus thuringiensis reveals a path to pathogens against multiple invertebrate hosts.</title>
        <authorList>
            <person name="Zheng J."/>
            <person name="Gao Q."/>
            <person name="Liu H."/>
            <person name="Peng D."/>
            <person name="Ruan L."/>
            <person name="Sun M."/>
        </authorList>
    </citation>
    <scope>NUCLEOTIDE SEQUENCE [LARGE SCALE GENOMIC DNA]</scope>
    <source>
        <strain evidence="2">BGSC 4BB1</strain>
    </source>
</reference>
<gene>
    <name evidence="2" type="ORF">BK724_24090</name>
</gene>
<feature type="region of interest" description="Disordered" evidence="1">
    <location>
        <begin position="1"/>
        <end position="42"/>
    </location>
</feature>
<dbReference type="AlphaFoldDB" id="A0A9Q5SE84"/>
<name>A0A9Q5SE84_BACTU</name>
<evidence type="ECO:0000313" key="3">
    <source>
        <dbReference type="Proteomes" id="UP000194733"/>
    </source>
</evidence>
<evidence type="ECO:0000313" key="2">
    <source>
        <dbReference type="EMBL" id="OTX42757.1"/>
    </source>
</evidence>
<evidence type="ECO:0000256" key="1">
    <source>
        <dbReference type="SAM" id="MobiDB-lite"/>
    </source>
</evidence>
<evidence type="ECO:0008006" key="4">
    <source>
        <dbReference type="Google" id="ProtNLM"/>
    </source>
</evidence>
<proteinExistence type="predicted"/>
<dbReference type="EMBL" id="NFCY01000028">
    <property type="protein sequence ID" value="OTX42757.1"/>
    <property type="molecule type" value="Genomic_DNA"/>
</dbReference>
<comment type="caution">
    <text evidence="2">The sequence shown here is derived from an EMBL/GenBank/DDBJ whole genome shotgun (WGS) entry which is preliminary data.</text>
</comment>
<dbReference type="Pfam" id="PF01391">
    <property type="entry name" value="Collagen"/>
    <property type="match status" value="1"/>
</dbReference>
<dbReference type="Proteomes" id="UP000194733">
    <property type="component" value="Unassembled WGS sequence"/>
</dbReference>
<organism evidence="2 3">
    <name type="scientific">Bacillus thuringiensis serovar sooncheon</name>
    <dbReference type="NCBI Taxonomy" id="180891"/>
    <lineage>
        <taxon>Bacteria</taxon>
        <taxon>Bacillati</taxon>
        <taxon>Bacillota</taxon>
        <taxon>Bacilli</taxon>
        <taxon>Bacillales</taxon>
        <taxon>Bacillaceae</taxon>
        <taxon>Bacillus</taxon>
        <taxon>Bacillus cereus group</taxon>
    </lineage>
</organism>
<dbReference type="InterPro" id="IPR008160">
    <property type="entry name" value="Collagen"/>
</dbReference>
<accession>A0A9Q5SE84</accession>
<protein>
    <recommendedName>
        <fullName evidence="4">Collagen-like protein</fullName>
    </recommendedName>
</protein>